<keyword evidence="1" id="KW-0521">NADP</keyword>
<dbReference type="SUPFAM" id="SSF50129">
    <property type="entry name" value="GroES-like"/>
    <property type="match status" value="1"/>
</dbReference>
<feature type="domain" description="Enoyl reductase (ER)" evidence="3">
    <location>
        <begin position="17"/>
        <end position="308"/>
    </location>
</feature>
<reference evidence="4 5" key="1">
    <citation type="submission" date="2019-08" db="EMBL/GenBank/DDBJ databases">
        <authorList>
            <person name="Dong K."/>
        </authorList>
    </citation>
    <scope>NUCLEOTIDE SEQUENCE [LARGE SCALE GENOMIC DNA]</scope>
    <source>
        <strain evidence="4 5">JCM14558</strain>
    </source>
</reference>
<dbReference type="SUPFAM" id="SSF51735">
    <property type="entry name" value="NAD(P)-binding Rossmann-fold domains"/>
    <property type="match status" value="1"/>
</dbReference>
<dbReference type="EMBL" id="VRSV01000002">
    <property type="protein sequence ID" value="TXK10101.1"/>
    <property type="molecule type" value="Genomic_DNA"/>
</dbReference>
<evidence type="ECO:0000256" key="2">
    <source>
        <dbReference type="ARBA" id="ARBA00023002"/>
    </source>
</evidence>
<keyword evidence="2" id="KW-0560">Oxidoreductase</keyword>
<dbReference type="GO" id="GO:0003960">
    <property type="term" value="F:quinone reductase (NADPH) activity"/>
    <property type="evidence" value="ECO:0007669"/>
    <property type="project" value="TreeGrafter"/>
</dbReference>
<dbReference type="Gene3D" id="3.90.180.10">
    <property type="entry name" value="Medium-chain alcohol dehydrogenases, catalytic domain"/>
    <property type="match status" value="1"/>
</dbReference>
<dbReference type="SMART" id="SM00829">
    <property type="entry name" value="PKS_ER"/>
    <property type="match status" value="1"/>
</dbReference>
<dbReference type="Pfam" id="PF13602">
    <property type="entry name" value="ADH_zinc_N_2"/>
    <property type="match status" value="1"/>
</dbReference>
<organism evidence="4 5">
    <name type="scientific">Microbacterium hatanonis</name>
    <dbReference type="NCBI Taxonomy" id="404366"/>
    <lineage>
        <taxon>Bacteria</taxon>
        <taxon>Bacillati</taxon>
        <taxon>Actinomycetota</taxon>
        <taxon>Actinomycetes</taxon>
        <taxon>Micrococcales</taxon>
        <taxon>Microbacteriaceae</taxon>
        <taxon>Microbacterium</taxon>
    </lineage>
</organism>
<dbReference type="InterPro" id="IPR013154">
    <property type="entry name" value="ADH-like_N"/>
</dbReference>
<dbReference type="InterPro" id="IPR036291">
    <property type="entry name" value="NAD(P)-bd_dom_sf"/>
</dbReference>
<name>A0A5C8HYK3_9MICO</name>
<dbReference type="OrthoDB" id="3727682at2"/>
<dbReference type="AlphaFoldDB" id="A0A5C8HYK3"/>
<dbReference type="GO" id="GO:0035925">
    <property type="term" value="F:mRNA 3'-UTR AU-rich region binding"/>
    <property type="evidence" value="ECO:0007669"/>
    <property type="project" value="TreeGrafter"/>
</dbReference>
<dbReference type="RefSeq" id="WP_147895299.1">
    <property type="nucleotide sequence ID" value="NZ_BAAANR010000001.1"/>
</dbReference>
<evidence type="ECO:0000256" key="1">
    <source>
        <dbReference type="ARBA" id="ARBA00022857"/>
    </source>
</evidence>
<dbReference type="InterPro" id="IPR011032">
    <property type="entry name" value="GroES-like_sf"/>
</dbReference>
<evidence type="ECO:0000259" key="3">
    <source>
        <dbReference type="SMART" id="SM00829"/>
    </source>
</evidence>
<dbReference type="Gene3D" id="3.40.50.720">
    <property type="entry name" value="NAD(P)-binding Rossmann-like Domain"/>
    <property type="match status" value="1"/>
</dbReference>
<dbReference type="Pfam" id="PF08240">
    <property type="entry name" value="ADH_N"/>
    <property type="match status" value="1"/>
</dbReference>
<accession>A0A5C8HYK3</accession>
<protein>
    <submittedName>
        <fullName evidence="4">NADP-dependent oxidoreductase</fullName>
    </submittedName>
</protein>
<dbReference type="PANTHER" id="PTHR48106:SF7">
    <property type="entry name" value="DEHYDROGENASE, ZINC-CONTAINING, PUTATIVE (AFU_ORTHOLOGUE AFUA_5G10220)-RELATED"/>
    <property type="match status" value="1"/>
</dbReference>
<keyword evidence="5" id="KW-1185">Reference proteome</keyword>
<dbReference type="InterPro" id="IPR020843">
    <property type="entry name" value="ER"/>
</dbReference>
<sequence length="329" mass="34847">MSRKPSQTEVYEYDAPGEADALTLRTRDLAAPGAGEVTVEVITAGISHIDGFLRSGREASEGGWPRRSGSEFAGVVVALGDGVSAFRIGDDVIGHVSSGAHATYLNAPVSSLVRKPREVTWEVAGGLYLAGATALTVLDELRIGADDTVVISAAAGGVGSIEAQVAKHLGAKVIGTCGERNFDYLRQLGIKPVKYGDGLAERLRRAAEGRPITAMIDNFGKDGHELLPGLGIPAGRYRSSADRRNIELRLLDGDPEAVAKGTDLLRRVAELARVRAFTPLVSGFYPLAEIADAYADLDKLHARGKIILATHPVTTARTPNARQIHEAAR</sequence>
<proteinExistence type="predicted"/>
<comment type="caution">
    <text evidence="4">The sequence shown here is derived from an EMBL/GenBank/DDBJ whole genome shotgun (WGS) entry which is preliminary data.</text>
</comment>
<dbReference type="Proteomes" id="UP000321034">
    <property type="component" value="Unassembled WGS sequence"/>
</dbReference>
<evidence type="ECO:0000313" key="5">
    <source>
        <dbReference type="Proteomes" id="UP000321034"/>
    </source>
</evidence>
<dbReference type="PANTHER" id="PTHR48106">
    <property type="entry name" value="QUINONE OXIDOREDUCTASE PIG3-RELATED"/>
    <property type="match status" value="1"/>
</dbReference>
<gene>
    <name evidence="4" type="ORF">FVP77_14665</name>
</gene>
<dbReference type="GO" id="GO:0070402">
    <property type="term" value="F:NADPH binding"/>
    <property type="evidence" value="ECO:0007669"/>
    <property type="project" value="TreeGrafter"/>
</dbReference>
<dbReference type="CDD" id="cd05289">
    <property type="entry name" value="MDR_like_2"/>
    <property type="match status" value="1"/>
</dbReference>
<dbReference type="GO" id="GO:0005829">
    <property type="term" value="C:cytosol"/>
    <property type="evidence" value="ECO:0007669"/>
    <property type="project" value="TreeGrafter"/>
</dbReference>
<evidence type="ECO:0000313" key="4">
    <source>
        <dbReference type="EMBL" id="TXK10101.1"/>
    </source>
</evidence>